<dbReference type="SUPFAM" id="SSF143631">
    <property type="entry name" value="ApbE-like"/>
    <property type="match status" value="1"/>
</dbReference>
<evidence type="ECO:0000313" key="13">
    <source>
        <dbReference type="EMBL" id="TCO99782.1"/>
    </source>
</evidence>
<keyword evidence="4 10" id="KW-0808">Transferase</keyword>
<dbReference type="GO" id="GO:0046872">
    <property type="term" value="F:metal ion binding"/>
    <property type="evidence" value="ECO:0007669"/>
    <property type="project" value="UniProtKB-UniRule"/>
</dbReference>
<dbReference type="Gene3D" id="3.10.520.10">
    <property type="entry name" value="ApbE-like domains"/>
    <property type="match status" value="1"/>
</dbReference>
<feature type="binding site" evidence="11">
    <location>
        <position position="295"/>
    </location>
    <ligand>
        <name>Mg(2+)</name>
        <dbReference type="ChEBI" id="CHEBI:18420"/>
    </ligand>
</feature>
<gene>
    <name evidence="13" type="ORF">EV684_11479</name>
</gene>
<evidence type="ECO:0000256" key="3">
    <source>
        <dbReference type="ARBA" id="ARBA00022630"/>
    </source>
</evidence>
<comment type="similarity">
    <text evidence="10">Belongs to the ApbE family.</text>
</comment>
<comment type="catalytic activity">
    <reaction evidence="9 10">
        <text>L-threonyl-[protein] + FAD = FMN-L-threonyl-[protein] + AMP + H(+)</text>
        <dbReference type="Rhea" id="RHEA:36847"/>
        <dbReference type="Rhea" id="RHEA-COMP:11060"/>
        <dbReference type="Rhea" id="RHEA-COMP:11061"/>
        <dbReference type="ChEBI" id="CHEBI:15378"/>
        <dbReference type="ChEBI" id="CHEBI:30013"/>
        <dbReference type="ChEBI" id="CHEBI:57692"/>
        <dbReference type="ChEBI" id="CHEBI:74257"/>
        <dbReference type="ChEBI" id="CHEBI:456215"/>
        <dbReference type="EC" id="2.7.1.180"/>
    </reaction>
</comment>
<dbReference type="PANTHER" id="PTHR30040:SF2">
    <property type="entry name" value="FAD:PROTEIN FMN TRANSFERASE"/>
    <property type="match status" value="1"/>
</dbReference>
<dbReference type="GeneID" id="99685458"/>
<evidence type="ECO:0000256" key="4">
    <source>
        <dbReference type="ARBA" id="ARBA00022679"/>
    </source>
</evidence>
<evidence type="ECO:0000256" key="6">
    <source>
        <dbReference type="ARBA" id="ARBA00022827"/>
    </source>
</evidence>
<keyword evidence="3 10" id="KW-0285">Flavoprotein</keyword>
<feature type="binding site" evidence="11">
    <location>
        <position position="181"/>
    </location>
    <ligand>
        <name>Mg(2+)</name>
        <dbReference type="ChEBI" id="CHEBI:18420"/>
    </ligand>
</feature>
<evidence type="ECO:0000256" key="12">
    <source>
        <dbReference type="SAM" id="SignalP"/>
    </source>
</evidence>
<dbReference type="EC" id="2.7.1.180" evidence="1 10"/>
<name>A0A4R2MKT0_RUBGE</name>
<dbReference type="RefSeq" id="WP_132649091.1">
    <property type="nucleotide sequence ID" value="NZ_CP181386.1"/>
</dbReference>
<feature type="chain" id="PRO_5039911867" description="FAD:protein FMN transferase" evidence="12">
    <location>
        <begin position="23"/>
        <end position="336"/>
    </location>
</feature>
<keyword evidence="13" id="KW-0449">Lipoprotein</keyword>
<organism evidence="13 14">
    <name type="scientific">Rubrivivax gelatinosus</name>
    <name type="common">Rhodocyclus gelatinosus</name>
    <name type="synonym">Rhodopseudomonas gelatinosa</name>
    <dbReference type="NCBI Taxonomy" id="28068"/>
    <lineage>
        <taxon>Bacteria</taxon>
        <taxon>Pseudomonadati</taxon>
        <taxon>Pseudomonadota</taxon>
        <taxon>Betaproteobacteria</taxon>
        <taxon>Burkholderiales</taxon>
        <taxon>Sphaerotilaceae</taxon>
        <taxon>Rubrivivax</taxon>
    </lineage>
</organism>
<dbReference type="PIRSF" id="PIRSF006268">
    <property type="entry name" value="ApbE"/>
    <property type="match status" value="1"/>
</dbReference>
<evidence type="ECO:0000256" key="1">
    <source>
        <dbReference type="ARBA" id="ARBA00011955"/>
    </source>
</evidence>
<dbReference type="OrthoDB" id="9778595at2"/>
<accession>A0A4R2MKT0</accession>
<dbReference type="InterPro" id="IPR003374">
    <property type="entry name" value="ApbE-like_sf"/>
</dbReference>
<feature type="binding site" evidence="11">
    <location>
        <position position="291"/>
    </location>
    <ligand>
        <name>Mg(2+)</name>
        <dbReference type="ChEBI" id="CHEBI:18420"/>
    </ligand>
</feature>
<dbReference type="PANTHER" id="PTHR30040">
    <property type="entry name" value="THIAMINE BIOSYNTHESIS LIPOPROTEIN APBE"/>
    <property type="match status" value="1"/>
</dbReference>
<comment type="cofactor">
    <cofactor evidence="11">
        <name>Mg(2+)</name>
        <dbReference type="ChEBI" id="CHEBI:18420"/>
    </cofactor>
    <cofactor evidence="11">
        <name>Mn(2+)</name>
        <dbReference type="ChEBI" id="CHEBI:29035"/>
    </cofactor>
    <text evidence="11">Magnesium. Can also use manganese.</text>
</comment>
<evidence type="ECO:0000256" key="11">
    <source>
        <dbReference type="PIRSR" id="PIRSR006268-2"/>
    </source>
</evidence>
<dbReference type="Pfam" id="PF02424">
    <property type="entry name" value="ApbE"/>
    <property type="match status" value="1"/>
</dbReference>
<dbReference type="PROSITE" id="PS51318">
    <property type="entry name" value="TAT"/>
    <property type="match status" value="1"/>
</dbReference>
<feature type="signal peptide" evidence="12">
    <location>
        <begin position="1"/>
        <end position="22"/>
    </location>
</feature>
<reference evidence="13 14" key="1">
    <citation type="submission" date="2019-03" db="EMBL/GenBank/DDBJ databases">
        <title>Genomic Encyclopedia of Type Strains, Phase IV (KMG-IV): sequencing the most valuable type-strain genomes for metagenomic binning, comparative biology and taxonomic classification.</title>
        <authorList>
            <person name="Goeker M."/>
        </authorList>
    </citation>
    <scope>NUCLEOTIDE SEQUENCE [LARGE SCALE GENOMIC DNA]</scope>
    <source>
        <strain evidence="13 14">DSM 1709</strain>
    </source>
</reference>
<sequence length="336" mass="34885">MLMKRRTLISASLGLGALGALAWSRRDAGPAATAALARHEGSARAFGTTVTLTVLHPDAATARTAIDAALAEVKAVDALMSLRQDGSQLVRLNRDGVLDSPDARLVAVLQAGQELSRLTGGAFDLTVQPLWRAFEAAHDAGGLPDAATIAAARAQVGWQRLQVSPERVTLADAGMGVTVNGLAQGYAADLARAALVRHGIEHALLDTGEFATLGAKDGGRPWMLGVRDPRDAQAVAARLAMDGRALSTSGDYETVFSADFRHHHIFDPAVGDSPTELASVTVLAPTGLQADGLSTAFMVMGAERSLALAETLEGVDTLLIAKDGRRWASGGFPTAA</sequence>
<evidence type="ECO:0000256" key="8">
    <source>
        <dbReference type="ARBA" id="ARBA00031306"/>
    </source>
</evidence>
<evidence type="ECO:0000256" key="2">
    <source>
        <dbReference type="ARBA" id="ARBA00016337"/>
    </source>
</evidence>
<evidence type="ECO:0000313" key="14">
    <source>
        <dbReference type="Proteomes" id="UP000295106"/>
    </source>
</evidence>
<dbReference type="InterPro" id="IPR024932">
    <property type="entry name" value="ApbE"/>
</dbReference>
<keyword evidence="12" id="KW-0732">Signal</keyword>
<comment type="caution">
    <text evidence="13">The sequence shown here is derived from an EMBL/GenBank/DDBJ whole genome shotgun (WGS) entry which is preliminary data.</text>
</comment>
<dbReference type="GO" id="GO:0016740">
    <property type="term" value="F:transferase activity"/>
    <property type="evidence" value="ECO:0007669"/>
    <property type="project" value="UniProtKB-UniRule"/>
</dbReference>
<keyword evidence="5 10" id="KW-0479">Metal-binding</keyword>
<dbReference type="Proteomes" id="UP000295106">
    <property type="component" value="Unassembled WGS sequence"/>
</dbReference>
<evidence type="ECO:0000256" key="10">
    <source>
        <dbReference type="PIRNR" id="PIRNR006268"/>
    </source>
</evidence>
<dbReference type="AlphaFoldDB" id="A0A4R2MKT0"/>
<dbReference type="InterPro" id="IPR006311">
    <property type="entry name" value="TAT_signal"/>
</dbReference>
<evidence type="ECO:0000256" key="5">
    <source>
        <dbReference type="ARBA" id="ARBA00022723"/>
    </source>
</evidence>
<keyword evidence="7 10" id="KW-0460">Magnesium</keyword>
<evidence type="ECO:0000256" key="7">
    <source>
        <dbReference type="ARBA" id="ARBA00022842"/>
    </source>
</evidence>
<dbReference type="EMBL" id="SLXD01000014">
    <property type="protein sequence ID" value="TCO99782.1"/>
    <property type="molecule type" value="Genomic_DNA"/>
</dbReference>
<protein>
    <recommendedName>
        <fullName evidence="2 10">FAD:protein FMN transferase</fullName>
        <ecNumber evidence="1 10">2.7.1.180</ecNumber>
    </recommendedName>
    <alternativeName>
        <fullName evidence="8 10">Flavin transferase</fullName>
    </alternativeName>
</protein>
<evidence type="ECO:0000256" key="9">
    <source>
        <dbReference type="ARBA" id="ARBA00048540"/>
    </source>
</evidence>
<proteinExistence type="inferred from homology"/>
<keyword evidence="6 10" id="KW-0274">FAD</keyword>